<evidence type="ECO:0000256" key="6">
    <source>
        <dbReference type="ARBA" id="ARBA00022989"/>
    </source>
</evidence>
<dbReference type="OrthoDB" id="196709at2759"/>
<dbReference type="PIRSF" id="PIRSF016104">
    <property type="entry name" value="GPI2"/>
    <property type="match status" value="1"/>
</dbReference>
<dbReference type="Pfam" id="PF06432">
    <property type="entry name" value="GPI2"/>
    <property type="match status" value="1"/>
</dbReference>
<dbReference type="GO" id="GO:0000506">
    <property type="term" value="C:glycosylphosphatidylinositol-N-acetylglucosaminyltransferase (GPI-GnT) complex"/>
    <property type="evidence" value="ECO:0007669"/>
    <property type="project" value="TreeGrafter"/>
</dbReference>
<evidence type="ECO:0000256" key="8">
    <source>
        <dbReference type="SAM" id="MobiDB-lite"/>
    </source>
</evidence>
<feature type="transmembrane region" description="Helical" evidence="9">
    <location>
        <begin position="239"/>
        <end position="257"/>
    </location>
</feature>
<feature type="transmembrane region" description="Helical" evidence="9">
    <location>
        <begin position="318"/>
        <end position="335"/>
    </location>
</feature>
<evidence type="ECO:0000313" key="11">
    <source>
        <dbReference type="Proteomes" id="UP000051952"/>
    </source>
</evidence>
<sequence length="370" mass="40522">MSSSYLHPFPATTSSSSHHNSSSHNTFPVFSPPPQLNIPFPSSPTSTPPTALPTPQMMMPASTQNAGPVVWKKGLYERQPFEDNYVDPVNFLQELKKNSNVKSYQYSEIVKDTFVIVQQISFIVVFVYMFALIVSDKIALSTIFAIDIIVLVGGAICFVALRQEVHHQKNVAVPDLSTMLHYGQQALLFSSVVVLLSPIFQTLTVSYTDDTIWALGITAMFMHLLLTDYAYLNAVKAKYEQGVGVNAATFGSILLASRIQSPLYGAALIGFGILCFNLSPIPRHFLKSYSVMAHVGATMLLIGVTVGCLTQVPLLAALFGFCVIAICFALPWCFVKLQSRYKNQINGPWDEAKPQNSLAAAEWANAGLLS</sequence>
<feature type="transmembrane region" description="Helical" evidence="9">
    <location>
        <begin position="291"/>
        <end position="312"/>
    </location>
</feature>
<feature type="transmembrane region" description="Helical" evidence="9">
    <location>
        <begin position="140"/>
        <end position="161"/>
    </location>
</feature>
<dbReference type="InterPro" id="IPR009450">
    <property type="entry name" value="Plno_GlcNAc_GPI2"/>
</dbReference>
<protein>
    <submittedName>
        <fullName evidence="10">Phosphatidylinositol N-acetylglucosaminyltransferase subunit C, putative</fullName>
    </submittedName>
</protein>
<dbReference type="GO" id="GO:0006506">
    <property type="term" value="P:GPI anchor biosynthetic process"/>
    <property type="evidence" value="ECO:0007669"/>
    <property type="project" value="UniProtKB-UniPathway"/>
</dbReference>
<evidence type="ECO:0000313" key="10">
    <source>
        <dbReference type="EMBL" id="CUG06187.1"/>
    </source>
</evidence>
<dbReference type="OMA" id="STSYHAF"/>
<dbReference type="UniPathway" id="UPA00196"/>
<keyword evidence="10" id="KW-0808">Transferase</keyword>
<evidence type="ECO:0000256" key="4">
    <source>
        <dbReference type="ARBA" id="ARBA00022502"/>
    </source>
</evidence>
<reference evidence="11" key="1">
    <citation type="submission" date="2015-09" db="EMBL/GenBank/DDBJ databases">
        <authorList>
            <consortium name="Pathogen Informatics"/>
        </authorList>
    </citation>
    <scope>NUCLEOTIDE SEQUENCE [LARGE SCALE GENOMIC DNA]</scope>
    <source>
        <strain evidence="11">Lake Konstanz</strain>
    </source>
</reference>
<comment type="similarity">
    <text evidence="3">Belongs to the PIGC family.</text>
</comment>
<keyword evidence="7 9" id="KW-0472">Membrane</keyword>
<feature type="transmembrane region" description="Helical" evidence="9">
    <location>
        <begin position="182"/>
        <end position="200"/>
    </location>
</feature>
<evidence type="ECO:0000256" key="3">
    <source>
        <dbReference type="ARBA" id="ARBA00008321"/>
    </source>
</evidence>
<dbReference type="EMBL" id="CYKH01000567">
    <property type="protein sequence ID" value="CUG06187.1"/>
    <property type="molecule type" value="Genomic_DNA"/>
</dbReference>
<evidence type="ECO:0000256" key="9">
    <source>
        <dbReference type="SAM" id="Phobius"/>
    </source>
</evidence>
<gene>
    <name evidence="10" type="ORF">BSAL_71915</name>
</gene>
<comment type="pathway">
    <text evidence="2">Glycolipid biosynthesis; glycosylphosphatidylinositol-anchor biosynthesis.</text>
</comment>
<evidence type="ECO:0000256" key="1">
    <source>
        <dbReference type="ARBA" id="ARBA00004141"/>
    </source>
</evidence>
<comment type="subcellular location">
    <subcellularLocation>
        <location evidence="1">Membrane</location>
        <topology evidence="1">Multi-pass membrane protein</topology>
    </subcellularLocation>
</comment>
<keyword evidence="11" id="KW-1185">Reference proteome</keyword>
<evidence type="ECO:0000256" key="7">
    <source>
        <dbReference type="ARBA" id="ARBA00023136"/>
    </source>
</evidence>
<proteinExistence type="inferred from homology"/>
<dbReference type="PANTHER" id="PTHR12982:SF0">
    <property type="entry name" value="PHOSPHATIDYLINOSITOL N-ACETYLGLUCOSAMINYLTRANSFERASE SUBUNIT C"/>
    <property type="match status" value="1"/>
</dbReference>
<keyword evidence="5 9" id="KW-0812">Transmembrane</keyword>
<feature type="transmembrane region" description="Helical" evidence="9">
    <location>
        <begin position="263"/>
        <end position="279"/>
    </location>
</feature>
<accession>A0A0S4IX12</accession>
<feature type="region of interest" description="Disordered" evidence="8">
    <location>
        <begin position="1"/>
        <end position="58"/>
    </location>
</feature>
<keyword evidence="4" id="KW-0337">GPI-anchor biosynthesis</keyword>
<feature type="transmembrane region" description="Helical" evidence="9">
    <location>
        <begin position="212"/>
        <end position="232"/>
    </location>
</feature>
<dbReference type="VEuPathDB" id="TriTrypDB:BSAL_71915"/>
<keyword evidence="10" id="KW-0328">Glycosyltransferase</keyword>
<feature type="compositionally biased region" description="Low complexity" evidence="8">
    <location>
        <begin position="12"/>
        <end position="26"/>
    </location>
</feature>
<organism evidence="10 11">
    <name type="scientific">Bodo saltans</name>
    <name type="common">Flagellated protozoan</name>
    <dbReference type="NCBI Taxonomy" id="75058"/>
    <lineage>
        <taxon>Eukaryota</taxon>
        <taxon>Discoba</taxon>
        <taxon>Euglenozoa</taxon>
        <taxon>Kinetoplastea</taxon>
        <taxon>Metakinetoplastina</taxon>
        <taxon>Eubodonida</taxon>
        <taxon>Bodonidae</taxon>
        <taxon>Bodo</taxon>
    </lineage>
</organism>
<keyword evidence="6 9" id="KW-1133">Transmembrane helix</keyword>
<dbReference type="AlphaFoldDB" id="A0A0S4IX12"/>
<evidence type="ECO:0000256" key="5">
    <source>
        <dbReference type="ARBA" id="ARBA00022692"/>
    </source>
</evidence>
<name>A0A0S4IX12_BODSA</name>
<dbReference type="Proteomes" id="UP000051952">
    <property type="component" value="Unassembled WGS sequence"/>
</dbReference>
<evidence type="ECO:0000256" key="2">
    <source>
        <dbReference type="ARBA" id="ARBA00004687"/>
    </source>
</evidence>
<dbReference type="GO" id="GO:0016757">
    <property type="term" value="F:glycosyltransferase activity"/>
    <property type="evidence" value="ECO:0007669"/>
    <property type="project" value="UniProtKB-KW"/>
</dbReference>
<dbReference type="PANTHER" id="PTHR12982">
    <property type="entry name" value="PHOSPHATIDYLINOSITOL GLYCAN, CLASS C"/>
    <property type="match status" value="1"/>
</dbReference>
<feature type="transmembrane region" description="Helical" evidence="9">
    <location>
        <begin position="114"/>
        <end position="134"/>
    </location>
</feature>